<keyword evidence="2" id="KW-1185">Reference proteome</keyword>
<accession>A0ACC1BAH7</accession>
<proteinExistence type="predicted"/>
<sequence length="28" mass="3161">MLVIPLTKGLRPIPFKGHEENMGRVIDV</sequence>
<dbReference type="Proteomes" id="UP001164250">
    <property type="component" value="Chromosome 6"/>
</dbReference>
<dbReference type="EMBL" id="CM047902">
    <property type="protein sequence ID" value="KAJ0095857.1"/>
    <property type="molecule type" value="Genomic_DNA"/>
</dbReference>
<protein>
    <submittedName>
        <fullName evidence="1">Uncharacterized protein</fullName>
    </submittedName>
</protein>
<evidence type="ECO:0000313" key="1">
    <source>
        <dbReference type="EMBL" id="KAJ0095857.1"/>
    </source>
</evidence>
<organism evidence="1 2">
    <name type="scientific">Pistacia atlantica</name>
    <dbReference type="NCBI Taxonomy" id="434234"/>
    <lineage>
        <taxon>Eukaryota</taxon>
        <taxon>Viridiplantae</taxon>
        <taxon>Streptophyta</taxon>
        <taxon>Embryophyta</taxon>
        <taxon>Tracheophyta</taxon>
        <taxon>Spermatophyta</taxon>
        <taxon>Magnoliopsida</taxon>
        <taxon>eudicotyledons</taxon>
        <taxon>Gunneridae</taxon>
        <taxon>Pentapetalae</taxon>
        <taxon>rosids</taxon>
        <taxon>malvids</taxon>
        <taxon>Sapindales</taxon>
        <taxon>Anacardiaceae</taxon>
        <taxon>Pistacia</taxon>
    </lineage>
</organism>
<reference evidence="2" key="1">
    <citation type="journal article" date="2023" name="G3 (Bethesda)">
        <title>Genome assembly and association tests identify interacting loci associated with vigor, precocity, and sex in interspecific pistachio rootstocks.</title>
        <authorList>
            <person name="Palmer W."/>
            <person name="Jacygrad E."/>
            <person name="Sagayaradj S."/>
            <person name="Cavanaugh K."/>
            <person name="Han R."/>
            <person name="Bertier L."/>
            <person name="Beede B."/>
            <person name="Kafkas S."/>
            <person name="Golino D."/>
            <person name="Preece J."/>
            <person name="Michelmore R."/>
        </authorList>
    </citation>
    <scope>NUCLEOTIDE SEQUENCE [LARGE SCALE GENOMIC DNA]</scope>
</reference>
<name>A0ACC1BAH7_9ROSI</name>
<comment type="caution">
    <text evidence="1">The sequence shown here is derived from an EMBL/GenBank/DDBJ whole genome shotgun (WGS) entry which is preliminary data.</text>
</comment>
<evidence type="ECO:0000313" key="2">
    <source>
        <dbReference type="Proteomes" id="UP001164250"/>
    </source>
</evidence>
<gene>
    <name evidence="1" type="ORF">Patl1_15824</name>
</gene>